<dbReference type="Pfam" id="PF05742">
    <property type="entry name" value="TANGO2"/>
    <property type="match status" value="1"/>
</dbReference>
<dbReference type="RefSeq" id="WP_341566772.1">
    <property type="nucleotide sequence ID" value="NZ_JBAKAR010000004.1"/>
</dbReference>
<dbReference type="InterPro" id="IPR008551">
    <property type="entry name" value="TANGO2"/>
</dbReference>
<keyword evidence="2" id="KW-1185">Reference proteome</keyword>
<sequence>MCSVSWLLNEEGYQLFFNRDEQKSRAVALPPQSLSLNGVAVLMPIDPVANGSWISVNEFGLTLCLLNNYQGQSPCGPLISRGQLLKRLSSERDIPTLNVAFDSLDLTRFAPFTLLAFDPRLTQTDKAVMAFEWDGKHPRIFSECSPRFSSGVDLEKVQQAREQAYKACLEQGSNRQDLLALHQSHHPEQLHHSFCMHRSDAHTVSFTHVEVTSFGQSMSYVGGSPCQHLTEAALALQCVTLPSYDPSTDSLIKGLL</sequence>
<organism evidence="1 2">
    <name type="scientific">Marinomonas arenicola</name>
    <dbReference type="NCBI Taxonomy" id="569601"/>
    <lineage>
        <taxon>Bacteria</taxon>
        <taxon>Pseudomonadati</taxon>
        <taxon>Pseudomonadota</taxon>
        <taxon>Gammaproteobacteria</taxon>
        <taxon>Oceanospirillales</taxon>
        <taxon>Oceanospirillaceae</taxon>
        <taxon>Marinomonas</taxon>
    </lineage>
</organism>
<evidence type="ECO:0000313" key="2">
    <source>
        <dbReference type="Proteomes" id="UP001379949"/>
    </source>
</evidence>
<comment type="caution">
    <text evidence="1">The sequence shown here is derived from an EMBL/GenBank/DDBJ whole genome shotgun (WGS) entry which is preliminary data.</text>
</comment>
<proteinExistence type="predicted"/>
<name>A0ABU9G331_9GAMM</name>
<protein>
    <submittedName>
        <fullName evidence="1">NRDE family protein</fullName>
    </submittedName>
</protein>
<dbReference type="EMBL" id="JBAKAR010000004">
    <property type="protein sequence ID" value="MEL0612889.1"/>
    <property type="molecule type" value="Genomic_DNA"/>
</dbReference>
<gene>
    <name evidence="1" type="ORF">V6242_07000</name>
</gene>
<evidence type="ECO:0000313" key="1">
    <source>
        <dbReference type="EMBL" id="MEL0612889.1"/>
    </source>
</evidence>
<accession>A0ABU9G331</accession>
<reference evidence="1 2" key="1">
    <citation type="submission" date="2024-02" db="EMBL/GenBank/DDBJ databases">
        <title>Bacteria isolated from the canopy kelp, Nereocystis luetkeana.</title>
        <authorList>
            <person name="Pfister C.A."/>
            <person name="Younker I.T."/>
            <person name="Light S.H."/>
        </authorList>
    </citation>
    <scope>NUCLEOTIDE SEQUENCE [LARGE SCALE GENOMIC DNA]</scope>
    <source>
        <strain evidence="1 2">TI.4.07</strain>
    </source>
</reference>
<dbReference type="Proteomes" id="UP001379949">
    <property type="component" value="Unassembled WGS sequence"/>
</dbReference>